<name>A0A069D503_9BACE</name>
<dbReference type="InterPro" id="IPR045957">
    <property type="entry name" value="DUF6377"/>
</dbReference>
<comment type="caution">
    <text evidence="4">The sequence shown here is derived from an EMBL/GenBank/DDBJ whole genome shotgun (WGS) entry which is preliminary data.</text>
</comment>
<feature type="transmembrane region" description="Helical" evidence="2">
    <location>
        <begin position="329"/>
        <end position="351"/>
    </location>
</feature>
<reference evidence="4 5" key="1">
    <citation type="journal article" date="2015" name="Microbes Environ.">
        <title>Distribution and evolution of nitrogen fixation genes in the phylum bacteroidetes.</title>
        <authorList>
            <person name="Inoue J."/>
            <person name="Oshima K."/>
            <person name="Suda W."/>
            <person name="Sakamoto M."/>
            <person name="Iino T."/>
            <person name="Noda S."/>
            <person name="Hongoh Y."/>
            <person name="Hattori M."/>
            <person name="Ohkuma M."/>
        </authorList>
    </citation>
    <scope>NUCLEOTIDE SEQUENCE [LARGE SCALE GENOMIC DNA]</scope>
    <source>
        <strain evidence="4 5">JCM 15093</strain>
    </source>
</reference>
<keyword evidence="5" id="KW-1185">Reference proteome</keyword>
<gene>
    <name evidence="4" type="ORF">JCM15093_2629</name>
</gene>
<evidence type="ECO:0000256" key="1">
    <source>
        <dbReference type="SAM" id="Coils"/>
    </source>
</evidence>
<dbReference type="AlphaFoldDB" id="A0A069D503"/>
<sequence length="549" mass="64817">MKKLILFIYIFIASIYNLHAGNNETDSLLLELDRTIKERPKYISHKEEILINLKRELQQNSSKEKSFSILGRLLEEYRSYNADSSLFYCKKRYQLAIQIKKQEHIDNTQMNMAEIMGLAGMYKEAIDMISSIKVSQLPDYLHPYYYHVHRILYGLMADYAITDQEKKLYIQKTDHYRDSLLLVNKNNRLIYTIIQSDQYNVKGEYNQAIDLITNYMKHNLYDEHNLAILAYTLSESYRLKKDTLNEKKYLILSALGDMKSAVREYVSLRKLAVLLYYEGDIDRAYSYLKLCMDDAVFCNARLRIFEIQQIFPIINDTYQKKIEKQQKNVVIALISISILSLFLIIAVFYVYKQMKRVATARREVISANKRLKELNDELNSSNNKLKEANKIIAENSYLKEEYIGQYMDQCSVYLEKMDNYRRSLGKIAATGKVEDLYQHIKSTKFIEEELRYFYENFDNTFLQLFPTFVEDFNSLLSDSEQIHLKGNERMNTELRIFALIRLGITDSIKIAQFLRYSITTIYNYRTKVRNKAAGDRELLEQEVMKIGKS</sequence>
<feature type="coiled-coil region" evidence="1">
    <location>
        <begin position="357"/>
        <end position="395"/>
    </location>
</feature>
<feature type="domain" description="DUF6377" evidence="3">
    <location>
        <begin position="257"/>
        <end position="511"/>
    </location>
</feature>
<evidence type="ECO:0000313" key="5">
    <source>
        <dbReference type="Proteomes" id="UP000027601"/>
    </source>
</evidence>
<dbReference type="OrthoDB" id="1044679at2"/>
<keyword evidence="2" id="KW-0472">Membrane</keyword>
<dbReference type="eggNOG" id="COG4735">
    <property type="taxonomic scope" value="Bacteria"/>
</dbReference>
<keyword evidence="1" id="KW-0175">Coiled coil</keyword>
<organism evidence="4 5">
    <name type="scientific">Bacteroides graminisolvens DSM 19988 = JCM 15093</name>
    <dbReference type="NCBI Taxonomy" id="1121097"/>
    <lineage>
        <taxon>Bacteria</taxon>
        <taxon>Pseudomonadati</taxon>
        <taxon>Bacteroidota</taxon>
        <taxon>Bacteroidia</taxon>
        <taxon>Bacteroidales</taxon>
        <taxon>Bacteroidaceae</taxon>
        <taxon>Bacteroides</taxon>
    </lineage>
</organism>
<dbReference type="EMBL" id="BAJS01000019">
    <property type="protein sequence ID" value="GAK37381.1"/>
    <property type="molecule type" value="Genomic_DNA"/>
</dbReference>
<keyword evidence="2" id="KW-0812">Transmembrane</keyword>
<dbReference type="Pfam" id="PF19904">
    <property type="entry name" value="DUF6377"/>
    <property type="match status" value="1"/>
</dbReference>
<evidence type="ECO:0000313" key="4">
    <source>
        <dbReference type="EMBL" id="GAK37381.1"/>
    </source>
</evidence>
<dbReference type="RefSeq" id="WP_024997067.1">
    <property type="nucleotide sequence ID" value="NZ_BAJS01000019.1"/>
</dbReference>
<proteinExistence type="predicted"/>
<keyword evidence="2" id="KW-1133">Transmembrane helix</keyword>
<evidence type="ECO:0000256" key="2">
    <source>
        <dbReference type="SAM" id="Phobius"/>
    </source>
</evidence>
<evidence type="ECO:0000259" key="3">
    <source>
        <dbReference type="Pfam" id="PF19904"/>
    </source>
</evidence>
<accession>A0A069D503</accession>
<dbReference type="Proteomes" id="UP000027601">
    <property type="component" value="Unassembled WGS sequence"/>
</dbReference>
<protein>
    <submittedName>
        <fullName evidence="4">Regulatory protein SusR</fullName>
    </submittedName>
</protein>